<evidence type="ECO:0008006" key="3">
    <source>
        <dbReference type="Google" id="ProtNLM"/>
    </source>
</evidence>
<reference evidence="1 2" key="1">
    <citation type="submission" date="2020-08" db="EMBL/GenBank/DDBJ databases">
        <title>Genomic Encyclopedia of Type Strains, Phase IV (KMG-IV): sequencing the most valuable type-strain genomes for metagenomic binning, comparative biology and taxonomic classification.</title>
        <authorList>
            <person name="Goeker M."/>
        </authorList>
    </citation>
    <scope>NUCLEOTIDE SEQUENCE [LARGE SCALE GENOMIC DNA]</scope>
    <source>
        <strain evidence="1 2">DSM 7050</strain>
    </source>
</reference>
<organism evidence="1 2">
    <name type="scientific">Aminobacter niigataensis</name>
    <dbReference type="NCBI Taxonomy" id="83265"/>
    <lineage>
        <taxon>Bacteria</taxon>
        <taxon>Pseudomonadati</taxon>
        <taxon>Pseudomonadota</taxon>
        <taxon>Alphaproteobacteria</taxon>
        <taxon>Hyphomicrobiales</taxon>
        <taxon>Phyllobacteriaceae</taxon>
        <taxon>Aminobacter</taxon>
    </lineage>
</organism>
<dbReference type="RefSeq" id="WP_344735097.1">
    <property type="nucleotide sequence ID" value="NZ_BAAAVZ010000026.1"/>
</dbReference>
<dbReference type="Proteomes" id="UP000539538">
    <property type="component" value="Unassembled WGS sequence"/>
</dbReference>
<gene>
    <name evidence="1" type="ORF">GGQ99_004805</name>
</gene>
<dbReference type="EMBL" id="JACHOT010000009">
    <property type="protein sequence ID" value="MBB4653021.1"/>
    <property type="molecule type" value="Genomic_DNA"/>
</dbReference>
<dbReference type="InterPro" id="IPR014974">
    <property type="entry name" value="DUF1833"/>
</dbReference>
<proteinExistence type="predicted"/>
<keyword evidence="2" id="KW-1185">Reference proteome</keyword>
<accession>A0ABR6L889</accession>
<evidence type="ECO:0000313" key="2">
    <source>
        <dbReference type="Proteomes" id="UP000539538"/>
    </source>
</evidence>
<name>A0ABR6L889_9HYPH</name>
<dbReference type="Pfam" id="PF08875">
    <property type="entry name" value="DUF1833"/>
    <property type="match status" value="1"/>
</dbReference>
<sequence length="155" mass="16839">MNSQETGEVMVGLLTLTHPSFPTPLLLSSDPTERLSDEPLTYGTISRGDTYTFCPMVVSLPDDLGERAPAARFMVENVSRKIVEQIRGISSPGIAKLELVLGSSPDNVEIGYPDFQVSRAQYNANVITLEVSIDALTDEPYPAETFNPSGFPGLF</sequence>
<protein>
    <recommendedName>
        <fullName evidence="3">DUF1833 domain-containing protein</fullName>
    </recommendedName>
</protein>
<comment type="caution">
    <text evidence="1">The sequence shown here is derived from an EMBL/GenBank/DDBJ whole genome shotgun (WGS) entry which is preliminary data.</text>
</comment>
<evidence type="ECO:0000313" key="1">
    <source>
        <dbReference type="EMBL" id="MBB4653021.1"/>
    </source>
</evidence>